<evidence type="ECO:0000256" key="2">
    <source>
        <dbReference type="ARBA" id="ARBA00023444"/>
    </source>
</evidence>
<dbReference type="InterPro" id="IPR050684">
    <property type="entry name" value="HTH-Siroheme_Decarb"/>
</dbReference>
<evidence type="ECO:0000256" key="5">
    <source>
        <dbReference type="ARBA" id="ARBA00048470"/>
    </source>
</evidence>
<dbReference type="PANTHER" id="PTHR43413:SF1">
    <property type="entry name" value="SIROHEME DECARBOXYLASE NIRL SUBUNIT"/>
    <property type="match status" value="1"/>
</dbReference>
<evidence type="ECO:0000256" key="3">
    <source>
        <dbReference type="ARBA" id="ARBA00023457"/>
    </source>
</evidence>
<evidence type="ECO:0000256" key="1">
    <source>
        <dbReference type="ARBA" id="ARBA00023239"/>
    </source>
</evidence>
<reference evidence="8 9" key="1">
    <citation type="submission" date="2020-10" db="EMBL/GenBank/DDBJ databases">
        <title>Connecting structure to function with the recovery of over 1000 high-quality activated sludge metagenome-assembled genomes encoding full-length rRNA genes using long-read sequencing.</title>
        <authorList>
            <person name="Singleton C.M."/>
            <person name="Petriglieri F."/>
            <person name="Kristensen J.M."/>
            <person name="Kirkegaard R.H."/>
            <person name="Michaelsen T.Y."/>
            <person name="Andersen M.H."/>
            <person name="Karst S.M."/>
            <person name="Dueholm M.S."/>
            <person name="Nielsen P.H."/>
            <person name="Albertsen M."/>
        </authorList>
    </citation>
    <scope>NUCLEOTIDE SEQUENCE [LARGE SCALE GENOMIC DNA]</scope>
    <source>
        <strain evidence="8">EsbW_18-Q3-R4-48_BATAC.285</strain>
    </source>
</reference>
<organism evidence="8 9">
    <name type="scientific">Candidatus Accumulibacter proximus</name>
    <dbReference type="NCBI Taxonomy" id="2954385"/>
    <lineage>
        <taxon>Bacteria</taxon>
        <taxon>Pseudomonadati</taxon>
        <taxon>Pseudomonadota</taxon>
        <taxon>Betaproteobacteria</taxon>
        <taxon>Candidatus Accumulibacter</taxon>
    </lineage>
</organism>
<dbReference type="InterPro" id="IPR040523">
    <property type="entry name" value="AsnC_trans_reg2"/>
</dbReference>
<dbReference type="AlphaFoldDB" id="A0A935UHL7"/>
<keyword evidence="1" id="KW-0456">Lyase</keyword>
<proteinExistence type="inferred from homology"/>
<dbReference type="PANTHER" id="PTHR43413">
    <property type="entry name" value="TRANSCRIPTIONAL REGULATOR, ASNC FAMILY"/>
    <property type="match status" value="1"/>
</dbReference>
<gene>
    <name evidence="8" type="ORF">IPJ27_22100</name>
</gene>
<name>A0A935UHL7_9PROT</name>
<feature type="domain" description="Siroheme decarboxylase NirL-like HTH" evidence="7">
    <location>
        <begin position="9"/>
        <end position="55"/>
    </location>
</feature>
<evidence type="ECO:0000259" key="6">
    <source>
        <dbReference type="Pfam" id="PF17805"/>
    </source>
</evidence>
<dbReference type="Proteomes" id="UP000697998">
    <property type="component" value="Unassembled WGS sequence"/>
</dbReference>
<evidence type="ECO:0000313" key="9">
    <source>
        <dbReference type="Proteomes" id="UP000697998"/>
    </source>
</evidence>
<protein>
    <recommendedName>
        <fullName evidence="4">siroheme decarboxylase</fullName>
        <ecNumber evidence="4">4.1.1.111</ecNumber>
    </recommendedName>
</protein>
<dbReference type="Gene3D" id="3.30.70.3460">
    <property type="match status" value="1"/>
</dbReference>
<evidence type="ECO:0000256" key="4">
    <source>
        <dbReference type="ARBA" id="ARBA00023471"/>
    </source>
</evidence>
<comment type="catalytic activity">
    <reaction evidence="5">
        <text>siroheme + 2 H(+) = 12,18-didecarboxysiroheme + 2 CO2</text>
        <dbReference type="Rhea" id="RHEA:19093"/>
        <dbReference type="ChEBI" id="CHEBI:15378"/>
        <dbReference type="ChEBI" id="CHEBI:16526"/>
        <dbReference type="ChEBI" id="CHEBI:60052"/>
        <dbReference type="ChEBI" id="CHEBI:140497"/>
        <dbReference type="EC" id="4.1.1.111"/>
    </reaction>
</comment>
<accession>A0A935UHL7</accession>
<dbReference type="Pfam" id="PF22451">
    <property type="entry name" value="NirdL-like_HTH"/>
    <property type="match status" value="1"/>
</dbReference>
<comment type="similarity">
    <text evidence="3">Belongs to the Ahb/Nir family.</text>
</comment>
<feature type="domain" description="Siroheme decarboxylase AsnC-like ligand binding" evidence="6">
    <location>
        <begin position="66"/>
        <end position="153"/>
    </location>
</feature>
<comment type="caution">
    <text evidence="8">The sequence shown here is derived from an EMBL/GenBank/DDBJ whole genome shotgun (WGS) entry which is preliminary data.</text>
</comment>
<comment type="pathway">
    <text evidence="2">Porphyrin-containing compound metabolism.</text>
</comment>
<sequence length="161" mass="17546">MSETFDAVDRRLVLATQGGLPLVPRPYHQVAEQVGIPADEVMARLARMLAGGVIRRIGAVPNHYAIGYTANGMSVWDVPDECIDELGRQVGALAFVTHCYHRPRRLPDWPYNLFAMVHGGSRAEVMAKVAAIAGIIGSDCRAHDVLFSTRILKKTGLRIGA</sequence>
<dbReference type="GO" id="GO:0016829">
    <property type="term" value="F:lyase activity"/>
    <property type="evidence" value="ECO:0007669"/>
    <property type="project" value="UniProtKB-KW"/>
</dbReference>
<evidence type="ECO:0000259" key="7">
    <source>
        <dbReference type="Pfam" id="PF22451"/>
    </source>
</evidence>
<dbReference type="InterPro" id="IPR053953">
    <property type="entry name" value="NirdL-like_HTH"/>
</dbReference>
<dbReference type="Pfam" id="PF17805">
    <property type="entry name" value="AsnC_trans_reg2"/>
    <property type="match status" value="1"/>
</dbReference>
<dbReference type="EC" id="4.1.1.111" evidence="4"/>
<evidence type="ECO:0000313" key="8">
    <source>
        <dbReference type="EMBL" id="MBK7677226.1"/>
    </source>
</evidence>
<dbReference type="EMBL" id="JADJMH010000034">
    <property type="protein sequence ID" value="MBK7677226.1"/>
    <property type="molecule type" value="Genomic_DNA"/>
</dbReference>